<name>A0A8I6STX9_CIMLE</name>
<dbReference type="InterPro" id="IPR036188">
    <property type="entry name" value="FAD/NAD-bd_sf"/>
</dbReference>
<dbReference type="PROSITE" id="PS00624">
    <property type="entry name" value="GMC_OXRED_2"/>
    <property type="match status" value="1"/>
</dbReference>
<dbReference type="Pfam" id="PF05199">
    <property type="entry name" value="GMC_oxred_C"/>
    <property type="match status" value="1"/>
</dbReference>
<dbReference type="PANTHER" id="PTHR11552">
    <property type="entry name" value="GLUCOSE-METHANOL-CHOLINE GMC OXIDOREDUCTASE"/>
    <property type="match status" value="1"/>
</dbReference>
<organism evidence="6 7">
    <name type="scientific">Cimex lectularius</name>
    <name type="common">Bed bug</name>
    <name type="synonym">Acanthia lectularia</name>
    <dbReference type="NCBI Taxonomy" id="79782"/>
    <lineage>
        <taxon>Eukaryota</taxon>
        <taxon>Metazoa</taxon>
        <taxon>Ecdysozoa</taxon>
        <taxon>Arthropoda</taxon>
        <taxon>Hexapoda</taxon>
        <taxon>Insecta</taxon>
        <taxon>Pterygota</taxon>
        <taxon>Neoptera</taxon>
        <taxon>Paraneoptera</taxon>
        <taxon>Hemiptera</taxon>
        <taxon>Heteroptera</taxon>
        <taxon>Panheteroptera</taxon>
        <taxon>Cimicomorpha</taxon>
        <taxon>Cimicidae</taxon>
        <taxon>Cimex</taxon>
    </lineage>
</organism>
<feature type="binding site" evidence="2">
    <location>
        <position position="126"/>
    </location>
    <ligand>
        <name>FAD</name>
        <dbReference type="ChEBI" id="CHEBI:57692"/>
    </ligand>
</feature>
<feature type="domain" description="Glucose-methanol-choline oxidoreductase N-terminal" evidence="5">
    <location>
        <begin position="300"/>
        <end position="314"/>
    </location>
</feature>
<keyword evidence="7" id="KW-1185">Reference proteome</keyword>
<comment type="similarity">
    <text evidence="1 3">Belongs to the GMC oxidoreductase family.</text>
</comment>
<evidence type="ECO:0000313" key="6">
    <source>
        <dbReference type="EnsemblMetazoa" id="XP_024083169.1"/>
    </source>
</evidence>
<keyword evidence="2 3" id="KW-0274">FAD</keyword>
<dbReference type="AlphaFoldDB" id="A0A8I6STX9"/>
<dbReference type="Gene3D" id="3.50.50.60">
    <property type="entry name" value="FAD/NAD(P)-binding domain"/>
    <property type="match status" value="1"/>
</dbReference>
<dbReference type="PROSITE" id="PS00623">
    <property type="entry name" value="GMC_OXRED_1"/>
    <property type="match status" value="1"/>
</dbReference>
<dbReference type="GO" id="GO:0050660">
    <property type="term" value="F:flavin adenine dinucleotide binding"/>
    <property type="evidence" value="ECO:0007669"/>
    <property type="project" value="InterPro"/>
</dbReference>
<dbReference type="SUPFAM" id="SSF51905">
    <property type="entry name" value="FAD/NAD(P)-binding domain"/>
    <property type="match status" value="1"/>
</dbReference>
<dbReference type="PANTHER" id="PTHR11552:SF227">
    <property type="entry name" value="GLUCOSE DEHYDROGENASE [FAD, QUINONE]-LIKE PROTEIN"/>
    <property type="match status" value="1"/>
</dbReference>
<dbReference type="SUPFAM" id="SSF54373">
    <property type="entry name" value="FAD-linked reductases, C-terminal domain"/>
    <property type="match status" value="1"/>
</dbReference>
<dbReference type="OrthoDB" id="269227at2759"/>
<evidence type="ECO:0000256" key="3">
    <source>
        <dbReference type="RuleBase" id="RU003968"/>
    </source>
</evidence>
<evidence type="ECO:0000313" key="7">
    <source>
        <dbReference type="Proteomes" id="UP000494040"/>
    </source>
</evidence>
<dbReference type="Proteomes" id="UP000494040">
    <property type="component" value="Unassembled WGS sequence"/>
</dbReference>
<dbReference type="KEGG" id="clec:106670982"/>
<dbReference type="InterPro" id="IPR012132">
    <property type="entry name" value="GMC_OxRdtase"/>
</dbReference>
<dbReference type="PIRSF" id="PIRSF000137">
    <property type="entry name" value="Alcohol_oxidase"/>
    <property type="match status" value="1"/>
</dbReference>
<dbReference type="GeneID" id="106670982"/>
<dbReference type="InterPro" id="IPR000172">
    <property type="entry name" value="GMC_OxRdtase_N"/>
</dbReference>
<feature type="binding site" evidence="2">
    <location>
        <begin position="134"/>
        <end position="137"/>
    </location>
    <ligand>
        <name>FAD</name>
        <dbReference type="ChEBI" id="CHEBI:57692"/>
    </ligand>
</feature>
<dbReference type="EnsemblMetazoa" id="XM_024227401.1">
    <property type="protein sequence ID" value="XP_024083169.1"/>
    <property type="gene ID" value="LOC106670982"/>
</dbReference>
<accession>A0A8I6STX9</accession>
<dbReference type="OMA" id="ARHTQYI"/>
<reference evidence="6" key="1">
    <citation type="submission" date="2022-01" db="UniProtKB">
        <authorList>
            <consortium name="EnsemblMetazoa"/>
        </authorList>
    </citation>
    <scope>IDENTIFICATION</scope>
</reference>
<dbReference type="Pfam" id="PF00732">
    <property type="entry name" value="GMC_oxred_N"/>
    <property type="match status" value="1"/>
</dbReference>
<comment type="cofactor">
    <cofactor evidence="2">
        <name>FAD</name>
        <dbReference type="ChEBI" id="CHEBI:57692"/>
    </cofactor>
</comment>
<keyword evidence="3" id="KW-0285">Flavoprotein</keyword>
<dbReference type="GO" id="GO:0016614">
    <property type="term" value="F:oxidoreductase activity, acting on CH-OH group of donors"/>
    <property type="evidence" value="ECO:0007669"/>
    <property type="project" value="InterPro"/>
</dbReference>
<feature type="domain" description="Glucose-methanol-choline oxidoreductase N-terminal" evidence="4">
    <location>
        <begin position="124"/>
        <end position="147"/>
    </location>
</feature>
<evidence type="ECO:0000259" key="4">
    <source>
        <dbReference type="PROSITE" id="PS00623"/>
    </source>
</evidence>
<dbReference type="Gene3D" id="3.30.560.10">
    <property type="entry name" value="Glucose Oxidase, domain 3"/>
    <property type="match status" value="1"/>
</dbReference>
<protein>
    <recommendedName>
        <fullName evidence="4 5">Glucose-methanol-choline oxidoreductase N-terminal domain-containing protein</fullName>
    </recommendedName>
</protein>
<proteinExistence type="inferred from homology"/>
<sequence>MDNGASNTMTMFTTLLTAAITYYNYPDIDPNQRATNHPIWALQEEYDFIIIGAGSAGSVLANRLSEISGWTVLLVEAGGDETVISDTPLLNYNLWFTDMDWNYTTIPQQNACGVTNGTCIWPRGRVIGGSSVVNDFVFARGNRWDYNNWADMGNTGWSFEDVLPYFLKSENNKDPNTMESPFHSRDGMVSVDRSPFLTPLAQSFINAGGEMGFPYNDVNGERQIGFMIAQGTIINGTRCSTGKAYLRPARRRRNLVVAMRAHATKINIDPQTKTATGITFIKDGQYMTVNATKEVIVSAGTINSPQLLMLSGIGPAEHLQELGITIIQNLRVGDNLHDHVGVPVMFDVQNNVTINWRSTYENFSAILDYAKNRKGPLTTLLGVECVAFINLNDSNFNGVPDVEFLFSTYVPTNRDGQQFVLLSFFLHPESRGTIRLRDTNPTSMPLIDPRYLTSQTDIQAGIEMLQIVYRLAQTKSLQQFRTQFNSSVYPLCSNHTNSPNEFSLCLLMQYSVTIYHPVGTCKMGPSSDPTAVVNPKLQVYGVNNLRVIDASVIPVITSANINSPTIMIAERTADIIKQDHGQLPNGQ</sequence>
<evidence type="ECO:0000259" key="5">
    <source>
        <dbReference type="PROSITE" id="PS00624"/>
    </source>
</evidence>
<dbReference type="RefSeq" id="XP_024083169.1">
    <property type="nucleotide sequence ID" value="XM_024227401.1"/>
</dbReference>
<evidence type="ECO:0000256" key="1">
    <source>
        <dbReference type="ARBA" id="ARBA00010790"/>
    </source>
</evidence>
<evidence type="ECO:0000256" key="2">
    <source>
        <dbReference type="PIRSR" id="PIRSR000137-2"/>
    </source>
</evidence>
<dbReference type="InterPro" id="IPR007867">
    <property type="entry name" value="GMC_OxRtase_C"/>
</dbReference>